<dbReference type="CDD" id="cd06577">
    <property type="entry name" value="PASTA_pknB"/>
    <property type="match status" value="4"/>
</dbReference>
<feature type="domain" description="PASTA" evidence="14">
    <location>
        <begin position="574"/>
        <end position="642"/>
    </location>
</feature>
<dbReference type="Pfam" id="PF03793">
    <property type="entry name" value="PASTA"/>
    <property type="match status" value="4"/>
</dbReference>
<sequence>MEEPRRLGGRYELGHVLGRGGMAEVYLAHDTRLGRTVAVKTLRADLARDPSFQARFRREAQSAASLNHPAIVAVYDTGEDYIGDVSIPYIVMEYVDGSTLRELLHSGRKLLPERAMEMTVGILQGLEYAHRSGIVHRDIKPANVMLTRNGQVKVMDFGIARAMGDSGMTMTQTAAVIGTAQYLSPEQAKGEQVDARSDLYSTGCLLYELLTVRPPFVGDSPVAVAYQHVREEPQAPSVFDPEITPEMDAIVLKALVKDPDYRYQSADEMRADIEACLDGQPVAATAAMGAAGYGGYPDDQPTTAMRADAGATSMLPPMNPDDGGFGYDDRPDRRRQQKKSNTSTILLVVAGVLVLIGAILIGKYAVGGGNDGDGKVPVPSFIGQPEKTAKKMAVNVDLKVSVTKKECDNQPAGQVCTQNPDSGTKVDKNSTVDLVVSTGAPKVTVPDVQGIQFADAKAQLKGKGFEVERKTEVSTRTPGVVISQDPEGGTSKEKGTTITLTVAKAEEKVTVEDVTGLSCDEATAKLKAQGLAPTCNDTDTTNPDDDGKVLSTNPQAGQQVSKNTPIAVNVGKLQKQKTQVPDVRGRTVAVAKQILTAAGFTNIQFAPGSDSGDNAFVTDQDPKQNQQVDDPAGTTITLTTVGIGGGNNGGNNNGGGFLGGNNG</sequence>
<reference evidence="15" key="2">
    <citation type="submission" date="2020-09" db="EMBL/GenBank/DDBJ databases">
        <authorList>
            <person name="Sun Q."/>
            <person name="Ohkuma M."/>
        </authorList>
    </citation>
    <scope>NUCLEOTIDE SEQUENCE</scope>
    <source>
        <strain evidence="15">JCM 4490</strain>
    </source>
</reference>
<dbReference type="AlphaFoldDB" id="A0A918J7I5"/>
<dbReference type="InterPro" id="IPR005543">
    <property type="entry name" value="PASTA_dom"/>
</dbReference>
<dbReference type="FunFam" id="3.30.200.20:FF:000035">
    <property type="entry name" value="Serine/threonine protein kinase Stk1"/>
    <property type="match status" value="1"/>
</dbReference>
<protein>
    <recommendedName>
        <fullName evidence="1">non-specific serine/threonine protein kinase</fullName>
        <ecNumber evidence="1">2.7.11.1</ecNumber>
    </recommendedName>
</protein>
<evidence type="ECO:0000256" key="2">
    <source>
        <dbReference type="ARBA" id="ARBA00022527"/>
    </source>
</evidence>
<evidence type="ECO:0000256" key="9">
    <source>
        <dbReference type="ARBA" id="ARBA00048679"/>
    </source>
</evidence>
<keyword evidence="5 10" id="KW-0547">Nucleotide-binding</keyword>
<evidence type="ECO:0000256" key="6">
    <source>
        <dbReference type="ARBA" id="ARBA00022777"/>
    </source>
</evidence>
<keyword evidence="6 15" id="KW-0418">Kinase</keyword>
<dbReference type="Proteomes" id="UP000620224">
    <property type="component" value="Unassembled WGS sequence"/>
</dbReference>
<reference evidence="15" key="1">
    <citation type="journal article" date="2014" name="Int. J. Syst. Evol. Microbiol.">
        <title>Complete genome sequence of Corynebacterium casei LMG S-19264T (=DSM 44701T), isolated from a smear-ripened cheese.</title>
        <authorList>
            <consortium name="US DOE Joint Genome Institute (JGI-PGF)"/>
            <person name="Walter F."/>
            <person name="Albersmeier A."/>
            <person name="Kalinowski J."/>
            <person name="Ruckert C."/>
        </authorList>
    </citation>
    <scope>NUCLEOTIDE SEQUENCE</scope>
    <source>
        <strain evidence="15">JCM 4490</strain>
    </source>
</reference>
<dbReference type="Gene3D" id="1.10.510.10">
    <property type="entry name" value="Transferase(Phosphotransferase) domain 1"/>
    <property type="match status" value="1"/>
</dbReference>
<proteinExistence type="predicted"/>
<dbReference type="RefSeq" id="WP_190016103.1">
    <property type="nucleotide sequence ID" value="NZ_BMUE01000006.1"/>
</dbReference>
<comment type="catalytic activity">
    <reaction evidence="9">
        <text>L-seryl-[protein] + ATP = O-phospho-L-seryl-[protein] + ADP + H(+)</text>
        <dbReference type="Rhea" id="RHEA:17989"/>
        <dbReference type="Rhea" id="RHEA-COMP:9863"/>
        <dbReference type="Rhea" id="RHEA-COMP:11604"/>
        <dbReference type="ChEBI" id="CHEBI:15378"/>
        <dbReference type="ChEBI" id="CHEBI:29999"/>
        <dbReference type="ChEBI" id="CHEBI:30616"/>
        <dbReference type="ChEBI" id="CHEBI:83421"/>
        <dbReference type="ChEBI" id="CHEBI:456216"/>
        <dbReference type="EC" id="2.7.11.1"/>
    </reaction>
</comment>
<keyword evidence="7 10" id="KW-0067">ATP-binding</keyword>
<dbReference type="PROSITE" id="PS51178">
    <property type="entry name" value="PASTA"/>
    <property type="match status" value="4"/>
</dbReference>
<dbReference type="PROSITE" id="PS50011">
    <property type="entry name" value="PROTEIN_KINASE_DOM"/>
    <property type="match status" value="1"/>
</dbReference>
<dbReference type="InterPro" id="IPR011009">
    <property type="entry name" value="Kinase-like_dom_sf"/>
</dbReference>
<feature type="domain" description="PASTA" evidence="14">
    <location>
        <begin position="439"/>
        <end position="504"/>
    </location>
</feature>
<keyword evidence="12" id="KW-0472">Membrane</keyword>
<evidence type="ECO:0000259" key="13">
    <source>
        <dbReference type="PROSITE" id="PS50011"/>
    </source>
</evidence>
<comment type="caution">
    <text evidence="15">The sequence shown here is derived from an EMBL/GenBank/DDBJ whole genome shotgun (WGS) entry which is preliminary data.</text>
</comment>
<keyword evidence="3" id="KW-0808">Transferase</keyword>
<keyword evidence="12" id="KW-1133">Transmembrane helix</keyword>
<accession>A0A918J7I5</accession>
<dbReference type="Gene3D" id="3.30.200.20">
    <property type="entry name" value="Phosphorylase Kinase, domain 1"/>
    <property type="match status" value="1"/>
</dbReference>
<keyword evidence="4" id="KW-0677">Repeat</keyword>
<evidence type="ECO:0000256" key="12">
    <source>
        <dbReference type="SAM" id="Phobius"/>
    </source>
</evidence>
<evidence type="ECO:0000256" key="7">
    <source>
        <dbReference type="ARBA" id="ARBA00022840"/>
    </source>
</evidence>
<feature type="transmembrane region" description="Helical" evidence="12">
    <location>
        <begin position="344"/>
        <end position="366"/>
    </location>
</feature>
<keyword evidence="16" id="KW-1185">Reference proteome</keyword>
<organism evidence="15 16">
    <name type="scientific">Streptomyces lucensis JCM 4490</name>
    <dbReference type="NCBI Taxonomy" id="1306176"/>
    <lineage>
        <taxon>Bacteria</taxon>
        <taxon>Bacillati</taxon>
        <taxon>Actinomycetota</taxon>
        <taxon>Actinomycetes</taxon>
        <taxon>Kitasatosporales</taxon>
        <taxon>Streptomycetaceae</taxon>
        <taxon>Streptomyces</taxon>
    </lineage>
</organism>
<dbReference type="GO" id="GO:0005524">
    <property type="term" value="F:ATP binding"/>
    <property type="evidence" value="ECO:0007669"/>
    <property type="project" value="UniProtKB-UniRule"/>
</dbReference>
<dbReference type="GO" id="GO:0004674">
    <property type="term" value="F:protein serine/threonine kinase activity"/>
    <property type="evidence" value="ECO:0007669"/>
    <property type="project" value="UniProtKB-KW"/>
</dbReference>
<dbReference type="InterPro" id="IPR008271">
    <property type="entry name" value="Ser/Thr_kinase_AS"/>
</dbReference>
<dbReference type="EC" id="2.7.11.1" evidence="1"/>
<evidence type="ECO:0000256" key="10">
    <source>
        <dbReference type="PROSITE-ProRule" id="PRU10141"/>
    </source>
</evidence>
<keyword evidence="2" id="KW-0723">Serine/threonine-protein kinase</keyword>
<dbReference type="CDD" id="cd14014">
    <property type="entry name" value="STKc_PknB_like"/>
    <property type="match status" value="1"/>
</dbReference>
<dbReference type="PROSITE" id="PS00108">
    <property type="entry name" value="PROTEIN_KINASE_ST"/>
    <property type="match status" value="1"/>
</dbReference>
<evidence type="ECO:0000256" key="1">
    <source>
        <dbReference type="ARBA" id="ARBA00012513"/>
    </source>
</evidence>
<feature type="binding site" evidence="10">
    <location>
        <position position="40"/>
    </location>
    <ligand>
        <name>ATP</name>
        <dbReference type="ChEBI" id="CHEBI:30616"/>
    </ligand>
</feature>
<evidence type="ECO:0000313" key="15">
    <source>
        <dbReference type="EMBL" id="GGW53380.1"/>
    </source>
</evidence>
<feature type="domain" description="PASTA" evidence="14">
    <location>
        <begin position="505"/>
        <end position="572"/>
    </location>
</feature>
<evidence type="ECO:0000313" key="16">
    <source>
        <dbReference type="Proteomes" id="UP000620224"/>
    </source>
</evidence>
<dbReference type="InterPro" id="IPR000719">
    <property type="entry name" value="Prot_kinase_dom"/>
</dbReference>
<dbReference type="PANTHER" id="PTHR43289:SF6">
    <property type="entry name" value="SERINE_THREONINE-PROTEIN KINASE NEKL-3"/>
    <property type="match status" value="1"/>
</dbReference>
<feature type="region of interest" description="Disordered" evidence="11">
    <location>
        <begin position="312"/>
        <end position="340"/>
    </location>
</feature>
<evidence type="ECO:0000259" key="14">
    <source>
        <dbReference type="PROSITE" id="PS51178"/>
    </source>
</evidence>
<dbReference type="Gene3D" id="3.30.10.20">
    <property type="match status" value="4"/>
</dbReference>
<evidence type="ECO:0000256" key="5">
    <source>
        <dbReference type="ARBA" id="ARBA00022741"/>
    </source>
</evidence>
<evidence type="ECO:0000256" key="4">
    <source>
        <dbReference type="ARBA" id="ARBA00022737"/>
    </source>
</evidence>
<dbReference type="SMART" id="SM00740">
    <property type="entry name" value="PASTA"/>
    <property type="match status" value="4"/>
</dbReference>
<dbReference type="SMART" id="SM00220">
    <property type="entry name" value="S_TKc"/>
    <property type="match status" value="1"/>
</dbReference>
<dbReference type="PANTHER" id="PTHR43289">
    <property type="entry name" value="MITOGEN-ACTIVATED PROTEIN KINASE KINASE KINASE 20-RELATED"/>
    <property type="match status" value="1"/>
</dbReference>
<gene>
    <name evidence="15" type="ORF">GCM10010503_33270</name>
</gene>
<keyword evidence="12" id="KW-0812">Transmembrane</keyword>
<dbReference type="NCBIfam" id="NF033483">
    <property type="entry name" value="PknB_PASTA_kin"/>
    <property type="match status" value="1"/>
</dbReference>
<dbReference type="InterPro" id="IPR017441">
    <property type="entry name" value="Protein_kinase_ATP_BS"/>
</dbReference>
<dbReference type="GO" id="GO:0045717">
    <property type="term" value="P:negative regulation of fatty acid biosynthetic process"/>
    <property type="evidence" value="ECO:0007669"/>
    <property type="project" value="UniProtKB-ARBA"/>
</dbReference>
<dbReference type="FunFam" id="1.10.510.10:FF:000021">
    <property type="entry name" value="Serine/threonine protein kinase"/>
    <property type="match status" value="1"/>
</dbReference>
<feature type="domain" description="Protein kinase" evidence="13">
    <location>
        <begin position="11"/>
        <end position="277"/>
    </location>
</feature>
<feature type="region of interest" description="Disordered" evidence="11">
    <location>
        <begin position="643"/>
        <end position="663"/>
    </location>
</feature>
<dbReference type="Pfam" id="PF00069">
    <property type="entry name" value="Pkinase"/>
    <property type="match status" value="1"/>
</dbReference>
<dbReference type="EMBL" id="BMUE01000006">
    <property type="protein sequence ID" value="GGW53380.1"/>
    <property type="molecule type" value="Genomic_DNA"/>
</dbReference>
<name>A0A918J7I5_9ACTN</name>
<dbReference type="SUPFAM" id="SSF54184">
    <property type="entry name" value="Penicillin-binding protein 2x (pbp-2x), c-terminal domain"/>
    <property type="match status" value="1"/>
</dbReference>
<evidence type="ECO:0000256" key="8">
    <source>
        <dbReference type="ARBA" id="ARBA00047899"/>
    </source>
</evidence>
<comment type="catalytic activity">
    <reaction evidence="8">
        <text>L-threonyl-[protein] + ATP = O-phospho-L-threonyl-[protein] + ADP + H(+)</text>
        <dbReference type="Rhea" id="RHEA:46608"/>
        <dbReference type="Rhea" id="RHEA-COMP:11060"/>
        <dbReference type="Rhea" id="RHEA-COMP:11605"/>
        <dbReference type="ChEBI" id="CHEBI:15378"/>
        <dbReference type="ChEBI" id="CHEBI:30013"/>
        <dbReference type="ChEBI" id="CHEBI:30616"/>
        <dbReference type="ChEBI" id="CHEBI:61977"/>
        <dbReference type="ChEBI" id="CHEBI:456216"/>
        <dbReference type="EC" id="2.7.11.1"/>
    </reaction>
</comment>
<dbReference type="SUPFAM" id="SSF56112">
    <property type="entry name" value="Protein kinase-like (PK-like)"/>
    <property type="match status" value="1"/>
</dbReference>
<evidence type="ECO:0000256" key="3">
    <source>
        <dbReference type="ARBA" id="ARBA00022679"/>
    </source>
</evidence>
<feature type="domain" description="PASTA" evidence="14">
    <location>
        <begin position="372"/>
        <end position="438"/>
    </location>
</feature>
<evidence type="ECO:0000256" key="11">
    <source>
        <dbReference type="SAM" id="MobiDB-lite"/>
    </source>
</evidence>
<dbReference type="PROSITE" id="PS00107">
    <property type="entry name" value="PROTEIN_KINASE_ATP"/>
    <property type="match status" value="1"/>
</dbReference>